<organism evidence="1">
    <name type="scientific">Rhizophagus irregularis (strain DAOM 181602 / DAOM 197198 / MUCL 43194)</name>
    <name type="common">Arbuscular mycorrhizal fungus</name>
    <name type="synonym">Glomus intraradices</name>
    <dbReference type="NCBI Taxonomy" id="747089"/>
    <lineage>
        <taxon>Eukaryota</taxon>
        <taxon>Fungi</taxon>
        <taxon>Fungi incertae sedis</taxon>
        <taxon>Mucoromycota</taxon>
        <taxon>Glomeromycotina</taxon>
        <taxon>Glomeromycetes</taxon>
        <taxon>Glomerales</taxon>
        <taxon>Glomeraceae</taxon>
        <taxon>Rhizophagus</taxon>
    </lineage>
</organism>
<dbReference type="EMBL" id="KI300756">
    <property type="protein sequence ID" value="ERZ96048.1"/>
    <property type="molecule type" value="Genomic_DNA"/>
</dbReference>
<dbReference type="AlphaFoldDB" id="U9SJG4"/>
<dbReference type="HOGENOM" id="CLU_2575113_0_0_1"/>
<sequence length="81" mass="9614">MSASAKWFRQNGPLGEMSFGEKDFQRKVRIPLKSTMSRCFCFSFLVIFKNFLITQSFEKFMAYYKVGTSWTIKHLKVDRKI</sequence>
<name>U9SJG4_RHIID</name>
<protein>
    <submittedName>
        <fullName evidence="1">Uncharacterized protein</fullName>
    </submittedName>
</protein>
<proteinExistence type="predicted"/>
<reference evidence="1" key="1">
    <citation type="submission" date="2013-07" db="EMBL/GenBank/DDBJ databases">
        <title>The genome of an arbuscular mycorrhizal fungus provides insights into the evolution of the oldest plant symbiosis.</title>
        <authorList>
            <consortium name="DOE Joint Genome Institute"/>
            <person name="Tisserant E."/>
            <person name="Malbreil M."/>
            <person name="Kuo A."/>
            <person name="Kohler A."/>
            <person name="Symeonidi A."/>
            <person name="Balestrini R."/>
            <person name="Charron P."/>
            <person name="Duensing N."/>
            <person name="Frei-dit-Frey N."/>
            <person name="Gianinazzi-Pearson V."/>
            <person name="Gilbert B."/>
            <person name="Handa Y."/>
            <person name="Hijri M."/>
            <person name="Kaul R."/>
            <person name="Kawaguchi M."/>
            <person name="Krajinski F."/>
            <person name="Lammers P."/>
            <person name="Lapierre D."/>
            <person name="Masclaux F.G."/>
            <person name="Murat C."/>
            <person name="Morin E."/>
            <person name="Ndikumana S."/>
            <person name="Pagni M."/>
            <person name="Petitpierre D."/>
            <person name="Requena N."/>
            <person name="Rosikiewicz P."/>
            <person name="Riley R."/>
            <person name="Saito K."/>
            <person name="San Clemente H."/>
            <person name="Shapiro H."/>
            <person name="van Tuinen D."/>
            <person name="Becard G."/>
            <person name="Bonfante P."/>
            <person name="Paszkowski U."/>
            <person name="Shachar-Hill Y."/>
            <person name="Young J.P."/>
            <person name="Sanders I.R."/>
            <person name="Henrissat B."/>
            <person name="Rensing S.A."/>
            <person name="Grigoriev I.V."/>
            <person name="Corradi N."/>
            <person name="Roux C."/>
            <person name="Martin F."/>
        </authorList>
    </citation>
    <scope>NUCLEOTIDE SEQUENCE</scope>
    <source>
        <strain evidence="1">DAOM 197198</strain>
    </source>
</reference>
<accession>U9SJG4</accession>
<gene>
    <name evidence="1" type="ORF">GLOINDRAFT_334548</name>
</gene>
<evidence type="ECO:0000313" key="1">
    <source>
        <dbReference type="EMBL" id="ERZ96048.1"/>
    </source>
</evidence>